<protein>
    <submittedName>
        <fullName evidence="2">Uncharacterized protein</fullName>
    </submittedName>
</protein>
<evidence type="ECO:0000313" key="2">
    <source>
        <dbReference type="EMBL" id="EGO31052.1"/>
    </source>
</evidence>
<feature type="region of interest" description="Disordered" evidence="1">
    <location>
        <begin position="24"/>
        <end position="59"/>
    </location>
</feature>
<dbReference type="AlphaFoldDB" id="F8NG82"/>
<name>F8NG82_SERL9</name>
<sequence length="86" mass="8927">MEQVAGRKKSKFWFYAVEPIQGPPGSGSSVLPNGTALSGVNGHHNGNADTSGNGSYLSDAVQDSDVAMDFRRSLEGSLSPALSVES</sequence>
<dbReference type="RefSeq" id="XP_007312936.1">
    <property type="nucleotide sequence ID" value="XM_007312874.1"/>
</dbReference>
<reference evidence="2" key="1">
    <citation type="submission" date="2011-04" db="EMBL/GenBank/DDBJ databases">
        <title>Evolution of plant cell wall degrading machinery underlies the functional diversity of forest fungi.</title>
        <authorList>
            <consortium name="US DOE Joint Genome Institute (JGI-PGF)"/>
            <person name="Eastwood D.C."/>
            <person name="Floudas D."/>
            <person name="Binder M."/>
            <person name="Majcherczyk A."/>
            <person name="Schneider P."/>
            <person name="Aerts A."/>
            <person name="Asiegbu F.O."/>
            <person name="Baker S.E."/>
            <person name="Barry K."/>
            <person name="Bendiksby M."/>
            <person name="Blumentritt M."/>
            <person name="Coutinho P.M."/>
            <person name="Cullen D."/>
            <person name="Cullen D."/>
            <person name="Gathman A."/>
            <person name="Goodell B."/>
            <person name="Henrissat B."/>
            <person name="Ihrmark K."/>
            <person name="Kauserud H."/>
            <person name="Kohler A."/>
            <person name="LaButti K."/>
            <person name="Lapidus A."/>
            <person name="Lavin J.L."/>
            <person name="Lee Y.-H."/>
            <person name="Lindquist E."/>
            <person name="Lilly W."/>
            <person name="Lucas S."/>
            <person name="Morin E."/>
            <person name="Murat C."/>
            <person name="Oguiza J.A."/>
            <person name="Park J."/>
            <person name="Pisabarro A.G."/>
            <person name="Riley R."/>
            <person name="Rosling A."/>
            <person name="Salamov A."/>
            <person name="Schmidt O."/>
            <person name="Schmutz J."/>
            <person name="Skrede I."/>
            <person name="Stenlid J."/>
            <person name="Wiebenga A."/>
            <person name="Xie X."/>
            <person name="Kues U."/>
            <person name="Hibbett D.S."/>
            <person name="Hoffmeister D."/>
            <person name="Hogberg N."/>
            <person name="Martin F."/>
            <person name="Grigoriev I.V."/>
            <person name="Watkinson S.C."/>
        </authorList>
    </citation>
    <scope>NUCLEOTIDE SEQUENCE</scope>
    <source>
        <strain evidence="2">S7.9</strain>
    </source>
</reference>
<dbReference type="EMBL" id="GL945428">
    <property type="protein sequence ID" value="EGO31052.1"/>
    <property type="molecule type" value="Genomic_DNA"/>
</dbReference>
<evidence type="ECO:0000256" key="1">
    <source>
        <dbReference type="SAM" id="MobiDB-lite"/>
    </source>
</evidence>
<dbReference type="GeneID" id="18817198"/>
<feature type="compositionally biased region" description="Polar residues" evidence="1">
    <location>
        <begin position="26"/>
        <end position="38"/>
    </location>
</feature>
<dbReference type="KEGG" id="sla:SERLADRAFT_455619"/>
<dbReference type="HOGENOM" id="CLU_2499251_0_0_1"/>
<dbReference type="OrthoDB" id="205403at2759"/>
<organism>
    <name type="scientific">Serpula lacrymans var. lacrymans (strain S7.9)</name>
    <name type="common">Dry rot fungus</name>
    <dbReference type="NCBI Taxonomy" id="578457"/>
    <lineage>
        <taxon>Eukaryota</taxon>
        <taxon>Fungi</taxon>
        <taxon>Dikarya</taxon>
        <taxon>Basidiomycota</taxon>
        <taxon>Agaricomycotina</taxon>
        <taxon>Agaricomycetes</taxon>
        <taxon>Agaricomycetidae</taxon>
        <taxon>Boletales</taxon>
        <taxon>Coniophorineae</taxon>
        <taxon>Serpulaceae</taxon>
        <taxon>Serpula</taxon>
    </lineage>
</organism>
<accession>F8NG82</accession>
<proteinExistence type="predicted"/>
<gene>
    <name evidence="2" type="ORF">SERLADRAFT_455619</name>
</gene>
<feature type="compositionally biased region" description="Polar residues" evidence="1">
    <location>
        <begin position="47"/>
        <end position="56"/>
    </location>
</feature>
<dbReference type="Proteomes" id="UP000008064">
    <property type="component" value="Unassembled WGS sequence"/>
</dbReference>